<sequence length="321" mass="35868">MANLSKSKPTSFARPNPSLSFSIACDGTKRQKVECPHPAIHEGKCLLCESAVDDDHSVAFGFLHPSFRLSYVFADKMRELSTAAALGLKKLHLVLDLDHTLLHTIRLFNLTPGEEDRLIPEAEWNAVGGPEGQGDVFLTGTEAGEGSITKLRPFVREFLREAHEMFELTVYTMGGRVYSSRMTKLLDPDGLYFSDRVIAREDCTVRGRKSLDMVLAKESNILIMDDTETVWPDHAANLIAIEPFYFFSHGSKKRCVRPSFGHDGEQDCVLATTLQVLKEIHWRYFDSEPGIKGRDVREVVQQVQSQVRNISGDQASPGDAL</sequence>
<keyword evidence="9" id="KW-1185">Reference proteome</keyword>
<dbReference type="SUPFAM" id="SSF56784">
    <property type="entry name" value="HAD-like"/>
    <property type="match status" value="1"/>
</dbReference>
<name>A0ABD3ISF6_EUCGL</name>
<dbReference type="PROSITE" id="PS51257">
    <property type="entry name" value="PROKAR_LIPOPROTEIN"/>
    <property type="match status" value="1"/>
</dbReference>
<dbReference type="Gene3D" id="3.40.50.1000">
    <property type="entry name" value="HAD superfamily/HAD-like"/>
    <property type="match status" value="1"/>
</dbReference>
<evidence type="ECO:0000256" key="3">
    <source>
        <dbReference type="ARBA" id="ARBA00023242"/>
    </source>
</evidence>
<proteinExistence type="predicted"/>
<dbReference type="InterPro" id="IPR004274">
    <property type="entry name" value="FCP1_dom"/>
</dbReference>
<dbReference type="NCBIfam" id="TIGR02250">
    <property type="entry name" value="FCP1_euk"/>
    <property type="match status" value="1"/>
</dbReference>
<protein>
    <recommendedName>
        <fullName evidence="6">RNA polymerase II C-terminal domain phosphatase-like</fullName>
        <ecNumber evidence="6">3.1.3.16</ecNumber>
    </recommendedName>
</protein>
<accession>A0ABD3ISF6</accession>
<evidence type="ECO:0000259" key="7">
    <source>
        <dbReference type="PROSITE" id="PS50969"/>
    </source>
</evidence>
<dbReference type="Proteomes" id="UP001634007">
    <property type="component" value="Unassembled WGS sequence"/>
</dbReference>
<evidence type="ECO:0000256" key="1">
    <source>
        <dbReference type="ARBA" id="ARBA00004123"/>
    </source>
</evidence>
<comment type="caution">
    <text evidence="8">The sequence shown here is derived from an EMBL/GenBank/DDBJ whole genome shotgun (WGS) entry which is preliminary data.</text>
</comment>
<dbReference type="GO" id="GO:0008420">
    <property type="term" value="F:RNA polymerase II CTD heptapeptide repeat phosphatase activity"/>
    <property type="evidence" value="ECO:0007669"/>
    <property type="project" value="UniProtKB-UniRule"/>
</dbReference>
<keyword evidence="2 6" id="KW-0378">Hydrolase</keyword>
<dbReference type="InterPro" id="IPR023214">
    <property type="entry name" value="HAD_sf"/>
</dbReference>
<evidence type="ECO:0000313" key="9">
    <source>
        <dbReference type="Proteomes" id="UP001634007"/>
    </source>
</evidence>
<dbReference type="EC" id="3.1.3.16" evidence="6"/>
<feature type="domain" description="FCP1 homology" evidence="7">
    <location>
        <begin position="86"/>
        <end position="277"/>
    </location>
</feature>
<dbReference type="AlphaFoldDB" id="A0ABD3ISF6"/>
<comment type="catalytic activity">
    <reaction evidence="4 6">
        <text>O-phospho-L-seryl-[protein] + H2O = L-seryl-[protein] + phosphate</text>
        <dbReference type="Rhea" id="RHEA:20629"/>
        <dbReference type="Rhea" id="RHEA-COMP:9863"/>
        <dbReference type="Rhea" id="RHEA-COMP:11604"/>
        <dbReference type="ChEBI" id="CHEBI:15377"/>
        <dbReference type="ChEBI" id="CHEBI:29999"/>
        <dbReference type="ChEBI" id="CHEBI:43474"/>
        <dbReference type="ChEBI" id="CHEBI:83421"/>
        <dbReference type="EC" id="3.1.3.16"/>
    </reaction>
</comment>
<dbReference type="EMBL" id="JBJKBG010000011">
    <property type="protein sequence ID" value="KAL3717455.1"/>
    <property type="molecule type" value="Genomic_DNA"/>
</dbReference>
<dbReference type="PANTHER" id="PTHR23081">
    <property type="entry name" value="RNA POLYMERASE II CTD PHOSPHATASE"/>
    <property type="match status" value="1"/>
</dbReference>
<reference evidence="8 9" key="1">
    <citation type="submission" date="2024-11" db="EMBL/GenBank/DDBJ databases">
        <title>Chromosome-level genome assembly of Eucalyptus globulus Labill. provides insights into its genome evolution.</title>
        <authorList>
            <person name="Li X."/>
        </authorList>
    </citation>
    <scope>NUCLEOTIDE SEQUENCE [LARGE SCALE GENOMIC DNA]</scope>
    <source>
        <strain evidence="8">CL2024</strain>
        <tissue evidence="8">Fresh tender leaves</tissue>
    </source>
</reference>
<gene>
    <name evidence="8" type="ORF">ACJRO7_008960</name>
</gene>
<evidence type="ECO:0000313" key="8">
    <source>
        <dbReference type="EMBL" id="KAL3717455.1"/>
    </source>
</evidence>
<keyword evidence="3 6" id="KW-0539">Nucleus</keyword>
<evidence type="ECO:0000256" key="6">
    <source>
        <dbReference type="RuleBase" id="RU366066"/>
    </source>
</evidence>
<evidence type="ECO:0000256" key="2">
    <source>
        <dbReference type="ARBA" id="ARBA00022801"/>
    </source>
</evidence>
<dbReference type="Pfam" id="PF03031">
    <property type="entry name" value="NIF"/>
    <property type="match status" value="1"/>
</dbReference>
<organism evidence="8 9">
    <name type="scientific">Eucalyptus globulus</name>
    <name type="common">Tasmanian blue gum</name>
    <dbReference type="NCBI Taxonomy" id="34317"/>
    <lineage>
        <taxon>Eukaryota</taxon>
        <taxon>Viridiplantae</taxon>
        <taxon>Streptophyta</taxon>
        <taxon>Embryophyta</taxon>
        <taxon>Tracheophyta</taxon>
        <taxon>Spermatophyta</taxon>
        <taxon>Magnoliopsida</taxon>
        <taxon>eudicotyledons</taxon>
        <taxon>Gunneridae</taxon>
        <taxon>Pentapetalae</taxon>
        <taxon>rosids</taxon>
        <taxon>malvids</taxon>
        <taxon>Myrtales</taxon>
        <taxon>Myrtaceae</taxon>
        <taxon>Myrtoideae</taxon>
        <taxon>Eucalypteae</taxon>
        <taxon>Eucalyptus</taxon>
    </lineage>
</organism>
<evidence type="ECO:0000256" key="4">
    <source>
        <dbReference type="ARBA" id="ARBA00047761"/>
    </source>
</evidence>
<dbReference type="CDD" id="cd07521">
    <property type="entry name" value="HAD_FCP1-like"/>
    <property type="match status" value="1"/>
</dbReference>
<comment type="subcellular location">
    <subcellularLocation>
        <location evidence="1 6">Nucleus</location>
    </subcellularLocation>
</comment>
<dbReference type="PANTHER" id="PTHR23081:SF36">
    <property type="entry name" value="RNA POLYMERASE II SUBUNIT A C-TERMINAL DOMAIN PHOSPHATASE"/>
    <property type="match status" value="1"/>
</dbReference>
<comment type="catalytic activity">
    <reaction evidence="5 6">
        <text>O-phospho-L-threonyl-[protein] + H2O = L-threonyl-[protein] + phosphate</text>
        <dbReference type="Rhea" id="RHEA:47004"/>
        <dbReference type="Rhea" id="RHEA-COMP:11060"/>
        <dbReference type="Rhea" id="RHEA-COMP:11605"/>
        <dbReference type="ChEBI" id="CHEBI:15377"/>
        <dbReference type="ChEBI" id="CHEBI:30013"/>
        <dbReference type="ChEBI" id="CHEBI:43474"/>
        <dbReference type="ChEBI" id="CHEBI:61977"/>
        <dbReference type="EC" id="3.1.3.16"/>
    </reaction>
</comment>
<dbReference type="PROSITE" id="PS50969">
    <property type="entry name" value="FCP1"/>
    <property type="match status" value="1"/>
</dbReference>
<dbReference type="InterPro" id="IPR039189">
    <property type="entry name" value="Fcp1"/>
</dbReference>
<evidence type="ECO:0000256" key="5">
    <source>
        <dbReference type="ARBA" id="ARBA00048336"/>
    </source>
</evidence>
<dbReference type="InterPro" id="IPR036412">
    <property type="entry name" value="HAD-like_sf"/>
</dbReference>
<comment type="function">
    <text evidence="6">This promotes the activity of RNA polymerase II.</text>
</comment>
<dbReference type="InterPro" id="IPR011947">
    <property type="entry name" value="FCP1_euk"/>
</dbReference>
<dbReference type="GO" id="GO:0005634">
    <property type="term" value="C:nucleus"/>
    <property type="evidence" value="ECO:0007669"/>
    <property type="project" value="UniProtKB-SubCell"/>
</dbReference>
<dbReference type="SMART" id="SM00577">
    <property type="entry name" value="CPDc"/>
    <property type="match status" value="1"/>
</dbReference>